<comment type="caution">
    <text evidence="8">The sequence shown here is derived from an EMBL/GenBank/DDBJ whole genome shotgun (WGS) entry which is preliminary data.</text>
</comment>
<evidence type="ECO:0000259" key="6">
    <source>
        <dbReference type="Pfam" id="PF02770"/>
    </source>
</evidence>
<feature type="domain" description="Acyl-CoA dehydrogenase/oxidase C-terminal" evidence="5">
    <location>
        <begin position="293"/>
        <end position="452"/>
    </location>
</feature>
<evidence type="ECO:0000256" key="2">
    <source>
        <dbReference type="ARBA" id="ARBA00022630"/>
    </source>
</evidence>
<keyword evidence="9" id="KW-1185">Reference proteome</keyword>
<organism evidence="8 9">
    <name type="scientific">Multifurca ochricompacta</name>
    <dbReference type="NCBI Taxonomy" id="376703"/>
    <lineage>
        <taxon>Eukaryota</taxon>
        <taxon>Fungi</taxon>
        <taxon>Dikarya</taxon>
        <taxon>Basidiomycota</taxon>
        <taxon>Agaricomycotina</taxon>
        <taxon>Agaricomycetes</taxon>
        <taxon>Russulales</taxon>
        <taxon>Russulaceae</taxon>
        <taxon>Multifurca</taxon>
    </lineage>
</organism>
<comment type="similarity">
    <text evidence="1 4">Belongs to the acyl-CoA dehydrogenase family.</text>
</comment>
<feature type="domain" description="Adaptive response protein AidB N-terminal" evidence="7">
    <location>
        <begin position="63"/>
        <end position="162"/>
    </location>
</feature>
<keyword evidence="4" id="KW-0560">Oxidoreductase</keyword>
<dbReference type="SUPFAM" id="SSF56645">
    <property type="entry name" value="Acyl-CoA dehydrogenase NM domain-like"/>
    <property type="match status" value="1"/>
</dbReference>
<evidence type="ECO:0000256" key="1">
    <source>
        <dbReference type="ARBA" id="ARBA00009347"/>
    </source>
</evidence>
<dbReference type="Proteomes" id="UP001203297">
    <property type="component" value="Unassembled WGS sequence"/>
</dbReference>
<protein>
    <recommendedName>
        <fullName evidence="10">Acyl-CoA dehydrogenase</fullName>
    </recommendedName>
</protein>
<feature type="domain" description="Acyl-CoA oxidase/dehydrogenase middle" evidence="6">
    <location>
        <begin position="172"/>
        <end position="282"/>
    </location>
</feature>
<dbReference type="EMBL" id="WTXG01000007">
    <property type="protein sequence ID" value="KAI0304516.1"/>
    <property type="molecule type" value="Genomic_DNA"/>
</dbReference>
<evidence type="ECO:0000256" key="4">
    <source>
        <dbReference type="RuleBase" id="RU362125"/>
    </source>
</evidence>
<dbReference type="Pfam" id="PF00441">
    <property type="entry name" value="Acyl-CoA_dh_1"/>
    <property type="match status" value="1"/>
</dbReference>
<name>A0AAD4M858_9AGAM</name>
<gene>
    <name evidence="8" type="ORF">B0F90DRAFT_1809321</name>
</gene>
<keyword evidence="2 4" id="KW-0285">Flavoprotein</keyword>
<sequence length="589" mass="64836">MRIEDGFQQTPFSDEEPYVTDPVIPVLLRRLFPKSVYHELEPDFRRFEKVIVTSLRSLSELVASPTLTQYNQWGQRVDILRTSKGWRGLKAVCQEEGIIAIPYERKHGEYSRVHVFAKLLLMTGDGQVIDCPLSMTDGCARVIELYGTKDMRENVYPRLVSRDPAAAFTAGQWMTERPGGSDVSQTETKAMLSRPPAHSLGETFRLDGFKWFSSATDSNVSLALARTGTAEQGSRGLSLFLVPLRLPLFDGLASPISNNIYVHRLKDKLGTKAVPTAELSLEGTEGYLIGTPGAGVKYIVPVLGITRIHSAVNSVGALRRGFAIARSFATVRQIEGGRKRLADAPLHVAELAKIGLTYRALTHLTFGVVHLLGKSECGTATAEDELRLRLLTPVVKGFSAEKAAAALEECMASLGGQGYMEENVIARLIRDTLVERIWEGTTTVMALDVLRSAQIAGVLDAYLSWARALLSSVPETLRKRTKEALSSLSEALEELPSAYQIPAAALVPRPAFYLLSQVTASLYLLEHAIWSDKNLITQRVIDAEAFSRWVQDYGLGLAMEDVRKALKAGVDRQKLDLGLVYGGYDRAKL</sequence>
<dbReference type="Gene3D" id="1.20.140.10">
    <property type="entry name" value="Butyryl-CoA Dehydrogenase, subunit A, domain 3"/>
    <property type="match status" value="1"/>
</dbReference>
<dbReference type="InterPro" id="IPR036250">
    <property type="entry name" value="AcylCo_DH-like_C"/>
</dbReference>
<dbReference type="AlphaFoldDB" id="A0AAD4M858"/>
<evidence type="ECO:0000259" key="5">
    <source>
        <dbReference type="Pfam" id="PF00441"/>
    </source>
</evidence>
<dbReference type="SUPFAM" id="SSF47203">
    <property type="entry name" value="Acyl-CoA dehydrogenase C-terminal domain-like"/>
    <property type="match status" value="1"/>
</dbReference>
<dbReference type="GO" id="GO:0003995">
    <property type="term" value="F:acyl-CoA dehydrogenase activity"/>
    <property type="evidence" value="ECO:0007669"/>
    <property type="project" value="TreeGrafter"/>
</dbReference>
<dbReference type="Pfam" id="PF02770">
    <property type="entry name" value="Acyl-CoA_dh_M"/>
    <property type="match status" value="1"/>
</dbReference>
<evidence type="ECO:0000313" key="8">
    <source>
        <dbReference type="EMBL" id="KAI0304516.1"/>
    </source>
</evidence>
<proteinExistence type="inferred from homology"/>
<dbReference type="PANTHER" id="PTHR42707">
    <property type="entry name" value="ACYL-COA DEHYDROGENASE"/>
    <property type="match status" value="1"/>
</dbReference>
<reference evidence="8" key="1">
    <citation type="journal article" date="2022" name="New Phytol.">
        <title>Evolutionary transition to the ectomycorrhizal habit in the genomes of a hyperdiverse lineage of mushroom-forming fungi.</title>
        <authorList>
            <person name="Looney B."/>
            <person name="Miyauchi S."/>
            <person name="Morin E."/>
            <person name="Drula E."/>
            <person name="Courty P.E."/>
            <person name="Kohler A."/>
            <person name="Kuo A."/>
            <person name="LaButti K."/>
            <person name="Pangilinan J."/>
            <person name="Lipzen A."/>
            <person name="Riley R."/>
            <person name="Andreopoulos W."/>
            <person name="He G."/>
            <person name="Johnson J."/>
            <person name="Nolan M."/>
            <person name="Tritt A."/>
            <person name="Barry K.W."/>
            <person name="Grigoriev I.V."/>
            <person name="Nagy L.G."/>
            <person name="Hibbett D."/>
            <person name="Henrissat B."/>
            <person name="Matheny P.B."/>
            <person name="Labbe J."/>
            <person name="Martin F.M."/>
        </authorList>
    </citation>
    <scope>NUCLEOTIDE SEQUENCE</scope>
    <source>
        <strain evidence="8">BPL690</strain>
    </source>
</reference>
<evidence type="ECO:0000313" key="9">
    <source>
        <dbReference type="Proteomes" id="UP001203297"/>
    </source>
</evidence>
<accession>A0AAD4M858</accession>
<dbReference type="Gene3D" id="2.40.110.20">
    <property type="match status" value="1"/>
</dbReference>
<comment type="cofactor">
    <cofactor evidence="4">
        <name>FAD</name>
        <dbReference type="ChEBI" id="CHEBI:57692"/>
    </cofactor>
</comment>
<dbReference type="PANTHER" id="PTHR42707:SF2">
    <property type="entry name" value="ACD11 DEHYDROGENASE"/>
    <property type="match status" value="1"/>
</dbReference>
<dbReference type="InterPro" id="IPR009100">
    <property type="entry name" value="AcylCoA_DH/oxidase_NM_dom_sf"/>
</dbReference>
<evidence type="ECO:0000259" key="7">
    <source>
        <dbReference type="Pfam" id="PF18158"/>
    </source>
</evidence>
<dbReference type="InterPro" id="IPR041504">
    <property type="entry name" value="AidB_N"/>
</dbReference>
<dbReference type="InterPro" id="IPR009075">
    <property type="entry name" value="AcylCo_DH/oxidase_C"/>
</dbReference>
<dbReference type="InterPro" id="IPR006091">
    <property type="entry name" value="Acyl-CoA_Oxase/DH_mid-dom"/>
</dbReference>
<evidence type="ECO:0000256" key="3">
    <source>
        <dbReference type="ARBA" id="ARBA00022827"/>
    </source>
</evidence>
<dbReference type="Pfam" id="PF18158">
    <property type="entry name" value="AidB_N"/>
    <property type="match status" value="1"/>
</dbReference>
<evidence type="ECO:0008006" key="10">
    <source>
        <dbReference type="Google" id="ProtNLM"/>
    </source>
</evidence>
<keyword evidence="3 4" id="KW-0274">FAD</keyword>
<dbReference type="InterPro" id="IPR052904">
    <property type="entry name" value="Acyl-CoA_dehydrogenase-like"/>
</dbReference>